<feature type="compositionally biased region" description="Low complexity" evidence="1">
    <location>
        <begin position="26"/>
        <end position="37"/>
    </location>
</feature>
<reference evidence="3 4" key="1">
    <citation type="journal article" date="2011" name="Proc. Natl. Acad. Sci. U.S.A.">
        <title>Evolutionary erosion of yeast sex chromosomes by mating-type switching accidents.</title>
        <authorList>
            <person name="Gordon J.L."/>
            <person name="Armisen D."/>
            <person name="Proux-Wera E."/>
            <person name="Oheigeartaigh S.S."/>
            <person name="Byrne K.P."/>
            <person name="Wolfe K.H."/>
        </authorList>
    </citation>
    <scope>NUCLEOTIDE SEQUENCE [LARGE SCALE GENOMIC DNA]</scope>
    <source>
        <strain evidence="4">ATCC 10662 / CBS 1146 / NBRC 0425 / NCYC 2629 / NRRL Y-866</strain>
    </source>
</reference>
<evidence type="ECO:0000313" key="4">
    <source>
        <dbReference type="Proteomes" id="UP000005627"/>
    </source>
</evidence>
<dbReference type="AlphaFoldDB" id="G8ZZR1"/>
<feature type="compositionally biased region" description="Acidic residues" evidence="1">
    <location>
        <begin position="38"/>
        <end position="59"/>
    </location>
</feature>
<dbReference type="PROSITE" id="PS51425">
    <property type="entry name" value="SCD"/>
    <property type="match status" value="1"/>
</dbReference>
<dbReference type="RefSeq" id="XP_003683316.1">
    <property type="nucleotide sequence ID" value="XM_003683268.1"/>
</dbReference>
<dbReference type="GO" id="GO:0007064">
    <property type="term" value="P:mitotic sister chromatid cohesion"/>
    <property type="evidence" value="ECO:0007669"/>
    <property type="project" value="EnsemblFungi"/>
</dbReference>
<feature type="region of interest" description="Disordered" evidence="1">
    <location>
        <begin position="1"/>
        <end position="98"/>
    </location>
</feature>
<dbReference type="GO" id="GO:0030892">
    <property type="term" value="C:mitotic cohesin complex"/>
    <property type="evidence" value="ECO:0007669"/>
    <property type="project" value="EnsemblFungi"/>
</dbReference>
<name>G8ZZR1_TORDE</name>
<evidence type="ECO:0000259" key="2">
    <source>
        <dbReference type="PROSITE" id="PS51425"/>
    </source>
</evidence>
<dbReference type="EMBL" id="HE616749">
    <property type="protein sequence ID" value="CCE94105.1"/>
    <property type="molecule type" value="Genomic_DNA"/>
</dbReference>
<dbReference type="GeneID" id="11501269"/>
<evidence type="ECO:0000256" key="1">
    <source>
        <dbReference type="SAM" id="MobiDB-lite"/>
    </source>
</evidence>
<proteinExistence type="predicted"/>
<dbReference type="GO" id="GO:0005634">
    <property type="term" value="C:nucleus"/>
    <property type="evidence" value="ECO:0007669"/>
    <property type="project" value="EnsemblFungi"/>
</dbReference>
<dbReference type="Pfam" id="PF08514">
    <property type="entry name" value="STAG"/>
    <property type="match status" value="1"/>
</dbReference>
<dbReference type="InterPro" id="IPR013721">
    <property type="entry name" value="STAG"/>
</dbReference>
<gene>
    <name evidence="3" type="primary">TDEL0H02460</name>
    <name evidence="3" type="ORF">TDEL_0H02460</name>
</gene>
<dbReference type="Gene3D" id="1.25.10.10">
    <property type="entry name" value="Leucine-rich Repeat Variant"/>
    <property type="match status" value="1"/>
</dbReference>
<dbReference type="eggNOG" id="KOG2011">
    <property type="taxonomic scope" value="Eukaryota"/>
</dbReference>
<dbReference type="InterPro" id="IPR020839">
    <property type="entry name" value="SCD"/>
</dbReference>
<dbReference type="Pfam" id="PF21767">
    <property type="entry name" value="SCC3_C"/>
    <property type="match status" value="1"/>
</dbReference>
<dbReference type="InterPro" id="IPR016024">
    <property type="entry name" value="ARM-type_fold"/>
</dbReference>
<dbReference type="GO" id="GO:0005829">
    <property type="term" value="C:cytosol"/>
    <property type="evidence" value="ECO:0007669"/>
    <property type="project" value="EnsemblFungi"/>
</dbReference>
<dbReference type="OrthoDB" id="498590at2759"/>
<dbReference type="SUPFAM" id="SSF48371">
    <property type="entry name" value="ARM repeat"/>
    <property type="match status" value="1"/>
</dbReference>
<feature type="compositionally biased region" description="Polar residues" evidence="1">
    <location>
        <begin position="83"/>
        <end position="96"/>
    </location>
</feature>
<accession>G8ZZR1</accession>
<feature type="compositionally biased region" description="Acidic residues" evidence="1">
    <location>
        <begin position="1049"/>
        <end position="1067"/>
    </location>
</feature>
<feature type="region of interest" description="Disordered" evidence="1">
    <location>
        <begin position="1034"/>
        <end position="1067"/>
    </location>
</feature>
<dbReference type="FunCoup" id="G8ZZR1">
    <property type="interactions" value="302"/>
</dbReference>
<feature type="compositionally biased region" description="Basic residues" evidence="1">
    <location>
        <begin position="1"/>
        <end position="12"/>
    </location>
</feature>
<dbReference type="InterPro" id="IPR039662">
    <property type="entry name" value="Cohesin_Scc3/SA"/>
</dbReference>
<dbReference type="GO" id="GO:0003682">
    <property type="term" value="F:chromatin binding"/>
    <property type="evidence" value="ECO:0007669"/>
    <property type="project" value="EnsemblFungi"/>
</dbReference>
<dbReference type="STRING" id="1076872.G8ZZR1"/>
<dbReference type="HOGENOM" id="CLU_008263_0_0_1"/>
<dbReference type="GO" id="GO:0000785">
    <property type="term" value="C:chromatin"/>
    <property type="evidence" value="ECO:0007669"/>
    <property type="project" value="TreeGrafter"/>
</dbReference>
<feature type="compositionally biased region" description="Basic residues" evidence="1">
    <location>
        <begin position="63"/>
        <end position="81"/>
    </location>
</feature>
<keyword evidence="4" id="KW-1185">Reference proteome</keyword>
<sequence>MSAVRRSTRQRTKSSVGSSGEQDAGEVVVDTNTVVDEALSDEDQSSDEEEDVQDEDYEEPSNIKKRKATGQRSRPASKRGKTAGSNTSKGGTSSANSRKDQVEFLEIVKGFEPTEMFEILATSEGISIDEVARDWLDTYRENRDVFVQEFINLLLCCCGAVVHVEEHDVHSNESSNKTIEEVQLMFQNQKIHEFHLMISKNNRKKSKYPHLYENFVELMSRLMEVAINAQLICEESTEEGGQIVTGPFIVDLLTWLSSISVCKLRCLRYIATLTLYLFQDYLTEHVVDLESRYLSKLTKQLKMEQRKKRPNTKTVQKLESNIEEYQGEKMVSRDIIDNIIKLCFVHRFKDVDSTTRSLSMIHLSLWIQNYPEYFMKVTFLKYYGWLLSDSSAEVRSRVLRILPQLITRQNNDLVDNSALRQFFERFKERILEIALKDEILDVRLHAVGVLTEVAALGYLEDSEVLTISSLIFDDNEVKVSSRGKNSRFLMAAAKFFAQVTSERIAEFTNSHDTPNELFEMTTTSLIKIGTFTKLLNESLVFYMKENTDVDSGKRVSTVFQAAEFLYPFFGSLIEDMCRMLTYDGEFDHPSLRTESNMNEDDEEVYENQLLLPSEGNGNILYVTILFGLCYGGCNLKSQPRFDVAEAVLPHLDKLMTQLPVQSSNILSSLTGIFNLFSFEDWIHTGYEKSIRKTLDKIVRAFSEASLSCSPTDLEYKSLSETVKHTKQLNLDELNEPWQNQIVHLKILLEKFLDERLLDHSEGFEEHITVLSTMFTNKLTLLGKFYPIEFDPSLLDKLLENYVLRIPSEKQNIQPAVAREMNLNVLTLLATWKVQKWTEIPEKRLPTNSNLSVPRSDLQAVSKVIKSLDKVLRQLNDGDDFAKDSSNVALKLAVSDPLLDVLVAIKVVELGLSQSERSLELQLLEFFPTQLSESTCSALLSIFLYLESAYAQKSEIHLDRSPEEHANLNDLDDELITSDCEQQLLIFTIKLKGLVKLGLLRGHIAERIALNKDKLSPLFTQVVDDSIFDQAKKGKYVGKQSHKRAPSIAEEPDDIDMLQDDPIDDSEI</sequence>
<dbReference type="PANTHER" id="PTHR11199:SF0">
    <property type="entry name" value="LD34181P-RELATED"/>
    <property type="match status" value="1"/>
</dbReference>
<feature type="compositionally biased region" description="Basic residues" evidence="1">
    <location>
        <begin position="1034"/>
        <end position="1044"/>
    </location>
</feature>
<dbReference type="Proteomes" id="UP000005627">
    <property type="component" value="Chromosome 8"/>
</dbReference>
<dbReference type="InterPro" id="IPR048610">
    <property type="entry name" value="SCC3_C"/>
</dbReference>
<dbReference type="KEGG" id="tdl:TDEL_0H02460"/>
<dbReference type="PANTHER" id="PTHR11199">
    <property type="entry name" value="STROMAL ANTIGEN"/>
    <property type="match status" value="1"/>
</dbReference>
<protein>
    <recommendedName>
        <fullName evidence="2">SCD domain-containing protein</fullName>
    </recommendedName>
</protein>
<feature type="domain" description="SCD" evidence="2">
    <location>
        <begin position="344"/>
        <end position="433"/>
    </location>
</feature>
<dbReference type="InterPro" id="IPR011989">
    <property type="entry name" value="ARM-like"/>
</dbReference>
<organism evidence="3 4">
    <name type="scientific">Torulaspora delbrueckii</name>
    <name type="common">Yeast</name>
    <name type="synonym">Candida colliculosa</name>
    <dbReference type="NCBI Taxonomy" id="4950"/>
    <lineage>
        <taxon>Eukaryota</taxon>
        <taxon>Fungi</taxon>
        <taxon>Dikarya</taxon>
        <taxon>Ascomycota</taxon>
        <taxon>Saccharomycotina</taxon>
        <taxon>Saccharomycetes</taxon>
        <taxon>Saccharomycetales</taxon>
        <taxon>Saccharomycetaceae</taxon>
        <taxon>Torulaspora</taxon>
    </lineage>
</organism>
<dbReference type="Pfam" id="PF21581">
    <property type="entry name" value="SCD"/>
    <property type="match status" value="1"/>
</dbReference>
<dbReference type="InParanoid" id="G8ZZR1"/>
<evidence type="ECO:0000313" key="3">
    <source>
        <dbReference type="EMBL" id="CCE94105.1"/>
    </source>
</evidence>